<evidence type="ECO:0000313" key="1">
    <source>
        <dbReference type="EMBL" id="MFC3766476.1"/>
    </source>
</evidence>
<comment type="caution">
    <text evidence="1">The sequence shown here is derived from an EMBL/GenBank/DDBJ whole genome shotgun (WGS) entry which is preliminary data.</text>
</comment>
<reference evidence="2" key="1">
    <citation type="journal article" date="2019" name="Int. J. Syst. Evol. Microbiol.">
        <title>The Global Catalogue of Microorganisms (GCM) 10K type strain sequencing project: providing services to taxonomists for standard genome sequencing and annotation.</title>
        <authorList>
            <consortium name="The Broad Institute Genomics Platform"/>
            <consortium name="The Broad Institute Genome Sequencing Center for Infectious Disease"/>
            <person name="Wu L."/>
            <person name="Ma J."/>
        </authorList>
    </citation>
    <scope>NUCLEOTIDE SEQUENCE [LARGE SCALE GENOMIC DNA]</scope>
    <source>
        <strain evidence="2">CGMCC 4.7241</strain>
    </source>
</reference>
<protein>
    <recommendedName>
        <fullName evidence="3">TfoX N-terminal domain-containing protein</fullName>
    </recommendedName>
</protein>
<proteinExistence type="predicted"/>
<dbReference type="RefSeq" id="WP_205121917.1">
    <property type="nucleotide sequence ID" value="NZ_JAFBCM010000001.1"/>
</dbReference>
<evidence type="ECO:0008006" key="3">
    <source>
        <dbReference type="Google" id="ProtNLM"/>
    </source>
</evidence>
<dbReference type="EMBL" id="JBHRZH010000055">
    <property type="protein sequence ID" value="MFC3766476.1"/>
    <property type="molecule type" value="Genomic_DNA"/>
</dbReference>
<name>A0ABV7YP23_9ACTN</name>
<accession>A0ABV7YP23</accession>
<sequence length="114" mass="12200">MASGDRDSDLNADGYSQAADEFAAATEGVARAKMFGSDGLKVGTKFFASLSSEHFVVKLPRERVDELVEAGEGVRFDPGSGRPMKEWVALEPKTGKQCEGFLREAHAFVSATAV</sequence>
<organism evidence="1 2">
    <name type="scientific">Tenggerimyces flavus</name>
    <dbReference type="NCBI Taxonomy" id="1708749"/>
    <lineage>
        <taxon>Bacteria</taxon>
        <taxon>Bacillati</taxon>
        <taxon>Actinomycetota</taxon>
        <taxon>Actinomycetes</taxon>
        <taxon>Propionibacteriales</taxon>
        <taxon>Nocardioidaceae</taxon>
        <taxon>Tenggerimyces</taxon>
    </lineage>
</organism>
<keyword evidence="2" id="KW-1185">Reference proteome</keyword>
<dbReference type="Proteomes" id="UP001595699">
    <property type="component" value="Unassembled WGS sequence"/>
</dbReference>
<gene>
    <name evidence="1" type="ORF">ACFOUW_37005</name>
</gene>
<evidence type="ECO:0000313" key="2">
    <source>
        <dbReference type="Proteomes" id="UP001595699"/>
    </source>
</evidence>